<dbReference type="AlphaFoldDB" id="A0A7R9NU15"/>
<keyword evidence="7 9" id="KW-0472">Membrane</keyword>
<feature type="transmembrane region" description="Helical" evidence="9">
    <location>
        <begin position="157"/>
        <end position="175"/>
    </location>
</feature>
<protein>
    <recommendedName>
        <fullName evidence="9">Vesicle transport protein</fullName>
    </recommendedName>
</protein>
<evidence type="ECO:0000256" key="1">
    <source>
        <dbReference type="ARBA" id="ARBA00003566"/>
    </source>
</evidence>
<comment type="caution">
    <text evidence="9">Lacks conserved residue(s) required for the propagation of feature annotation.</text>
</comment>
<dbReference type="GO" id="GO:0005737">
    <property type="term" value="C:cytoplasm"/>
    <property type="evidence" value="ECO:0007669"/>
    <property type="project" value="UniProtKB-ARBA"/>
</dbReference>
<accession>A0A7R9NU15</accession>
<evidence type="ECO:0000256" key="9">
    <source>
        <dbReference type="RuleBase" id="RU363111"/>
    </source>
</evidence>
<dbReference type="InterPro" id="IPR011691">
    <property type="entry name" value="Vesicle_transpt_SFT2"/>
</dbReference>
<dbReference type="GO" id="GO:0015031">
    <property type="term" value="P:protein transport"/>
    <property type="evidence" value="ECO:0007669"/>
    <property type="project" value="UniProtKB-KW"/>
</dbReference>
<evidence type="ECO:0000256" key="4">
    <source>
        <dbReference type="ARBA" id="ARBA00022692"/>
    </source>
</evidence>
<feature type="transmembrane region" description="Helical" evidence="9">
    <location>
        <begin position="181"/>
        <end position="202"/>
    </location>
</feature>
<comment type="similarity">
    <text evidence="8 9">Belongs to the SFT2 family.</text>
</comment>
<evidence type="ECO:0000256" key="6">
    <source>
        <dbReference type="ARBA" id="ARBA00022989"/>
    </source>
</evidence>
<evidence type="ECO:0000313" key="10">
    <source>
        <dbReference type="EMBL" id="CAD7456632.1"/>
    </source>
</evidence>
<comment type="function">
    <text evidence="1 9">May be involved in fusion of retrograde transport vesicles derived from an endocytic compartment with the Golgi complex.</text>
</comment>
<proteinExistence type="inferred from homology"/>
<evidence type="ECO:0000256" key="3">
    <source>
        <dbReference type="ARBA" id="ARBA00022448"/>
    </source>
</evidence>
<dbReference type="GO" id="GO:0016020">
    <property type="term" value="C:membrane"/>
    <property type="evidence" value="ECO:0007669"/>
    <property type="project" value="UniProtKB-SubCell"/>
</dbReference>
<organism evidence="10">
    <name type="scientific">Timema tahoe</name>
    <dbReference type="NCBI Taxonomy" id="61484"/>
    <lineage>
        <taxon>Eukaryota</taxon>
        <taxon>Metazoa</taxon>
        <taxon>Ecdysozoa</taxon>
        <taxon>Arthropoda</taxon>
        <taxon>Hexapoda</taxon>
        <taxon>Insecta</taxon>
        <taxon>Pterygota</taxon>
        <taxon>Neoptera</taxon>
        <taxon>Polyneoptera</taxon>
        <taxon>Phasmatodea</taxon>
        <taxon>Timematodea</taxon>
        <taxon>Timematoidea</taxon>
        <taxon>Timematidae</taxon>
        <taxon>Timema</taxon>
    </lineage>
</organism>
<evidence type="ECO:0000256" key="2">
    <source>
        <dbReference type="ARBA" id="ARBA00004141"/>
    </source>
</evidence>
<reference evidence="10" key="1">
    <citation type="submission" date="2020-11" db="EMBL/GenBank/DDBJ databases">
        <authorList>
            <person name="Tran Van P."/>
        </authorList>
    </citation>
    <scope>NUCLEOTIDE SEQUENCE</scope>
</reference>
<dbReference type="InterPro" id="IPR007305">
    <property type="entry name" value="Vesicle_transpt_Got1/SFT2"/>
</dbReference>
<sequence length="230" mass="25956">MAKTLESLPSSFSAIISAWDSYAEVLQTFENLTSRLLREEKWLMQNDDVTTAFAALNVQKNYKIMKSQMSHSDEKRGNRGKLRKMFLLWLGVMAKRIDRYLGKILNLKDPLDNPKYPELTSLVKAIPELTHGNAHVDFSFLWGPINHLKHLFSRERLPFTAAYFGSLVATLYFALSVQSTPLTVLFAVAQVMALLWFLISYIPGGQTGLAFFTRLCSSAVTSTVSKTLPI</sequence>
<dbReference type="PANTHER" id="PTHR23137:SF36">
    <property type="entry name" value="VESICLE TRANSPORT PROTEIN SFT2C"/>
    <property type="match status" value="1"/>
</dbReference>
<dbReference type="PANTHER" id="PTHR23137">
    <property type="entry name" value="VESICLE TRANSPORT PROTEIN-RELATED"/>
    <property type="match status" value="1"/>
</dbReference>
<keyword evidence="4 9" id="KW-0812">Transmembrane</keyword>
<comment type="subcellular location">
    <subcellularLocation>
        <location evidence="2 9">Membrane</location>
        <topology evidence="2 9">Multi-pass membrane protein</topology>
    </subcellularLocation>
</comment>
<dbReference type="GO" id="GO:0012505">
    <property type="term" value="C:endomembrane system"/>
    <property type="evidence" value="ECO:0007669"/>
    <property type="project" value="UniProtKB-ARBA"/>
</dbReference>
<evidence type="ECO:0000256" key="8">
    <source>
        <dbReference type="ARBA" id="ARBA00025800"/>
    </source>
</evidence>
<keyword evidence="5 9" id="KW-0653">Protein transport</keyword>
<evidence type="ECO:0000256" key="5">
    <source>
        <dbReference type="ARBA" id="ARBA00022927"/>
    </source>
</evidence>
<keyword evidence="6 9" id="KW-1133">Transmembrane helix</keyword>
<name>A0A7R9NU15_9NEOP</name>
<keyword evidence="3 9" id="KW-0813">Transport</keyword>
<dbReference type="Pfam" id="PF04178">
    <property type="entry name" value="Got1"/>
    <property type="match status" value="1"/>
</dbReference>
<evidence type="ECO:0000256" key="7">
    <source>
        <dbReference type="ARBA" id="ARBA00023136"/>
    </source>
</evidence>
<dbReference type="GO" id="GO:0016192">
    <property type="term" value="P:vesicle-mediated transport"/>
    <property type="evidence" value="ECO:0007669"/>
    <property type="project" value="InterPro"/>
</dbReference>
<gene>
    <name evidence="10" type="ORF">TTEB3V08_LOCUS4657</name>
</gene>
<dbReference type="EMBL" id="OE001351">
    <property type="protein sequence ID" value="CAD7456632.1"/>
    <property type="molecule type" value="Genomic_DNA"/>
</dbReference>